<keyword evidence="2" id="KW-1185">Reference proteome</keyword>
<evidence type="ECO:0000313" key="2">
    <source>
        <dbReference type="Proteomes" id="UP000593573"/>
    </source>
</evidence>
<sequence length="33" mass="3921">MDFVLSLIREISMKNTNRSLKKGKEKEYSTCNR</sequence>
<proteinExistence type="predicted"/>
<dbReference type="AlphaFoldDB" id="A0A7J8VS11"/>
<organism evidence="1 2">
    <name type="scientific">Gossypium klotzschianum</name>
    <dbReference type="NCBI Taxonomy" id="34286"/>
    <lineage>
        <taxon>Eukaryota</taxon>
        <taxon>Viridiplantae</taxon>
        <taxon>Streptophyta</taxon>
        <taxon>Embryophyta</taxon>
        <taxon>Tracheophyta</taxon>
        <taxon>Spermatophyta</taxon>
        <taxon>Magnoliopsida</taxon>
        <taxon>eudicotyledons</taxon>
        <taxon>Gunneridae</taxon>
        <taxon>Pentapetalae</taxon>
        <taxon>rosids</taxon>
        <taxon>malvids</taxon>
        <taxon>Malvales</taxon>
        <taxon>Malvaceae</taxon>
        <taxon>Malvoideae</taxon>
        <taxon>Gossypium</taxon>
    </lineage>
</organism>
<gene>
    <name evidence="1" type="ORF">Goklo_005099</name>
</gene>
<dbReference type="OrthoDB" id="996827at2759"/>
<accession>A0A7J8VS11</accession>
<reference evidence="1 2" key="1">
    <citation type="journal article" date="2019" name="Genome Biol. Evol.">
        <title>Insights into the evolution of the New World diploid cottons (Gossypium, subgenus Houzingenia) based on genome sequencing.</title>
        <authorList>
            <person name="Grover C.E."/>
            <person name="Arick M.A. 2nd"/>
            <person name="Thrash A."/>
            <person name="Conover J.L."/>
            <person name="Sanders W.S."/>
            <person name="Peterson D.G."/>
            <person name="Frelichowski J.E."/>
            <person name="Scheffler J.A."/>
            <person name="Scheffler B.E."/>
            <person name="Wendel J.F."/>
        </authorList>
    </citation>
    <scope>NUCLEOTIDE SEQUENCE [LARGE SCALE GENOMIC DNA]</scope>
    <source>
        <strain evidence="1">57</strain>
        <tissue evidence="1">Leaf</tissue>
    </source>
</reference>
<name>A0A7J8VS11_9ROSI</name>
<comment type="caution">
    <text evidence="1">The sequence shown here is derived from an EMBL/GenBank/DDBJ whole genome shotgun (WGS) entry which is preliminary data.</text>
</comment>
<protein>
    <submittedName>
        <fullName evidence="1">Uncharacterized protein</fullName>
    </submittedName>
</protein>
<dbReference type="Proteomes" id="UP000593573">
    <property type="component" value="Unassembled WGS sequence"/>
</dbReference>
<evidence type="ECO:0000313" key="1">
    <source>
        <dbReference type="EMBL" id="MBA0665199.1"/>
    </source>
</evidence>
<dbReference type="EMBL" id="JABFAB010000011">
    <property type="protein sequence ID" value="MBA0665199.1"/>
    <property type="molecule type" value="Genomic_DNA"/>
</dbReference>